<dbReference type="Ensembl" id="ENSCMMT00000013731.1">
    <property type="protein sequence ID" value="ENSCMMP00000012491.1"/>
    <property type="gene ID" value="ENSCMMG00000007903.1"/>
</dbReference>
<evidence type="ECO:0000256" key="1">
    <source>
        <dbReference type="ARBA" id="ARBA00004123"/>
    </source>
</evidence>
<evidence type="ECO:0000256" key="3">
    <source>
        <dbReference type="ARBA" id="ARBA00010821"/>
    </source>
</evidence>
<reference evidence="6" key="2">
    <citation type="submission" date="2025-08" db="UniProtKB">
        <authorList>
            <consortium name="Ensembl"/>
        </authorList>
    </citation>
    <scope>IDENTIFICATION</scope>
</reference>
<organism evidence="6 7">
    <name type="scientific">Cairina moschata</name>
    <name type="common">Muscovy duck</name>
    <dbReference type="NCBI Taxonomy" id="8855"/>
    <lineage>
        <taxon>Eukaryota</taxon>
        <taxon>Metazoa</taxon>
        <taxon>Chordata</taxon>
        <taxon>Craniata</taxon>
        <taxon>Vertebrata</taxon>
        <taxon>Euteleostomi</taxon>
        <taxon>Archelosauria</taxon>
        <taxon>Archosauria</taxon>
        <taxon>Dinosauria</taxon>
        <taxon>Saurischia</taxon>
        <taxon>Theropoda</taxon>
        <taxon>Coelurosauria</taxon>
        <taxon>Aves</taxon>
        <taxon>Neognathae</taxon>
        <taxon>Galloanserae</taxon>
        <taxon>Anseriformes</taxon>
        <taxon>Anatidae</taxon>
        <taxon>Anatinae</taxon>
        <taxon>Cairina</taxon>
    </lineage>
</organism>
<evidence type="ECO:0000313" key="6">
    <source>
        <dbReference type="Ensembl" id="ENSCMMP00000012491.1"/>
    </source>
</evidence>
<evidence type="ECO:0000313" key="7">
    <source>
        <dbReference type="Proteomes" id="UP000694556"/>
    </source>
</evidence>
<proteinExistence type="inferred from homology"/>
<name>A0A8C3GIR2_CAIMO</name>
<evidence type="ECO:0000256" key="2">
    <source>
        <dbReference type="ARBA" id="ARBA00004210"/>
    </source>
</evidence>
<dbReference type="GO" id="GO:0010494">
    <property type="term" value="C:cytoplasmic stress granule"/>
    <property type="evidence" value="ECO:0007669"/>
    <property type="project" value="UniProtKB-SubCell"/>
</dbReference>
<evidence type="ECO:0000256" key="5">
    <source>
        <dbReference type="ARBA" id="ARBA00023242"/>
    </source>
</evidence>
<reference evidence="6" key="3">
    <citation type="submission" date="2025-09" db="UniProtKB">
        <authorList>
            <consortium name="Ensembl"/>
        </authorList>
    </citation>
    <scope>IDENTIFICATION</scope>
</reference>
<keyword evidence="5" id="KW-0539">Nucleus</keyword>
<reference evidence="6" key="1">
    <citation type="submission" date="2018-09" db="EMBL/GenBank/DDBJ databases">
        <title>Common duck and Muscovy duck high density SNP chip.</title>
        <authorList>
            <person name="Vignal A."/>
            <person name="Thebault N."/>
            <person name="Warren W.C."/>
        </authorList>
    </citation>
    <scope>NUCLEOTIDE SEQUENCE [LARGE SCALE GENOMIC DNA]</scope>
</reference>
<dbReference type="GO" id="GO:0005634">
    <property type="term" value="C:nucleus"/>
    <property type="evidence" value="ECO:0007669"/>
    <property type="project" value="UniProtKB-SubCell"/>
</dbReference>
<dbReference type="InterPro" id="IPR029428">
    <property type="entry name" value="MCRIP"/>
</dbReference>
<sequence length="226" mass="24894">MGLSALLWAGGVPGCGEPALVPVPRPLSQFPECPVDVLLEPGTPLLQQEEQGRSSKLGITSSDVCLCSEHFPLPKQHLTSISLVFQQFLFGSKFPLCQGGRGQLLLLLSSPLRSPAPLPPPPPQSSPCPRSPLPKLVFNRVNGKRPQVLLPHAAGPEECYTAAHEENVRFVYEAWQEVEQQLDDSQRGESARGPVQYVEKTPDPSLKYFVPIDLEEWWAKQFLAKI</sequence>
<comment type="similarity">
    <text evidence="3">Belongs to the MCRIP family.</text>
</comment>
<accession>A0A8C3GIR2</accession>
<comment type="subcellular location">
    <subcellularLocation>
        <location evidence="2">Cytoplasm</location>
        <location evidence="2">Stress granule</location>
    </subcellularLocation>
    <subcellularLocation>
        <location evidence="1">Nucleus</location>
    </subcellularLocation>
</comment>
<dbReference type="Pfam" id="PF14799">
    <property type="entry name" value="FAM195"/>
    <property type="match status" value="1"/>
</dbReference>
<dbReference type="AlphaFoldDB" id="A0A8C3GIR2"/>
<keyword evidence="4" id="KW-0963">Cytoplasm</keyword>
<protein>
    <submittedName>
        <fullName evidence="6">MAPK regulated corepressor interacting protein 2</fullName>
    </submittedName>
</protein>
<evidence type="ECO:0000256" key="4">
    <source>
        <dbReference type="ARBA" id="ARBA00022490"/>
    </source>
</evidence>
<keyword evidence="7" id="KW-1185">Reference proteome</keyword>
<dbReference type="Proteomes" id="UP000694556">
    <property type="component" value="Chromosome 15"/>
</dbReference>